<dbReference type="InterPro" id="IPR011013">
    <property type="entry name" value="Gal_mutarotase_sf_dom"/>
</dbReference>
<dbReference type="Proteomes" id="UP000655868">
    <property type="component" value="Unassembled WGS sequence"/>
</dbReference>
<comment type="caution">
    <text evidence="1">The sequence shown here is derived from an EMBL/GenBank/DDBJ whole genome shotgun (WGS) entry which is preliminary data.</text>
</comment>
<dbReference type="CDD" id="cd09022">
    <property type="entry name" value="Aldose_epim_Ec_YihR"/>
    <property type="match status" value="1"/>
</dbReference>
<dbReference type="GO" id="GO:0004034">
    <property type="term" value="F:aldose 1-epimerase activity"/>
    <property type="evidence" value="ECO:0007669"/>
    <property type="project" value="TreeGrafter"/>
</dbReference>
<dbReference type="InterPro" id="IPR037480">
    <property type="entry name" value="YihR-like"/>
</dbReference>
<dbReference type="GO" id="GO:0033499">
    <property type="term" value="P:galactose catabolic process via UDP-galactose, Leloir pathway"/>
    <property type="evidence" value="ECO:0007669"/>
    <property type="project" value="TreeGrafter"/>
</dbReference>
<protein>
    <submittedName>
        <fullName evidence="1">Aldose 1-epimerase family protein</fullName>
    </submittedName>
</protein>
<sequence length="326" mass="36333">MAERETQQRQDEPVGTPAAGSRAFQIRFDDYRAEVVSTGAGLRLLERAVDGKAVQLTESWPAGTKPPLSAGLVLAPWPNRIRDGFFYFDGIEHQLELTEPARNNAMHGLVRRREWQLEEHERHRVKQSIDVRLQKGWPYPMRLSVTHELDEEGLSVTHTATNTGPVPAPFGLGMHTFVRAGDAPLDECTLELAVGVRQPLDPERMLPEGPCVPVRGTEYDFSTPRSLKGVWMDTPFSSIDVDTDGRARQILRAPDGTATALWTDRTFRWVQVFTADPARGQAYPDRGRALAIEPMTCPPNAFNTGIDEIVLEPGETWSGQWGITAL</sequence>
<dbReference type="EMBL" id="JAEMNV010000005">
    <property type="protein sequence ID" value="MBJ8340653.1"/>
    <property type="molecule type" value="Genomic_DNA"/>
</dbReference>
<name>A0A934U5B4_9NOCA</name>
<dbReference type="PANTHER" id="PTHR10091:SF0">
    <property type="entry name" value="GALACTOSE MUTAROTASE"/>
    <property type="match status" value="1"/>
</dbReference>
<evidence type="ECO:0000313" key="1">
    <source>
        <dbReference type="EMBL" id="MBJ8340653.1"/>
    </source>
</evidence>
<proteinExistence type="predicted"/>
<dbReference type="SUPFAM" id="SSF74650">
    <property type="entry name" value="Galactose mutarotase-like"/>
    <property type="match status" value="1"/>
</dbReference>
<dbReference type="RefSeq" id="WP_199705526.1">
    <property type="nucleotide sequence ID" value="NZ_JAEMNV010000005.1"/>
</dbReference>
<dbReference type="InterPro" id="IPR014718">
    <property type="entry name" value="GH-type_carb-bd"/>
</dbReference>
<dbReference type="Pfam" id="PF01263">
    <property type="entry name" value="Aldose_epim"/>
    <property type="match status" value="1"/>
</dbReference>
<organism evidence="1 2">
    <name type="scientific">Antrihabitans stalagmiti</name>
    <dbReference type="NCBI Taxonomy" id="2799499"/>
    <lineage>
        <taxon>Bacteria</taxon>
        <taxon>Bacillati</taxon>
        <taxon>Actinomycetota</taxon>
        <taxon>Actinomycetes</taxon>
        <taxon>Mycobacteriales</taxon>
        <taxon>Nocardiaceae</taxon>
        <taxon>Antrihabitans</taxon>
    </lineage>
</organism>
<dbReference type="InterPro" id="IPR008183">
    <property type="entry name" value="Aldose_1/G6P_1-epimerase"/>
</dbReference>
<dbReference type="PANTHER" id="PTHR10091">
    <property type="entry name" value="ALDOSE-1-EPIMERASE"/>
    <property type="match status" value="1"/>
</dbReference>
<dbReference type="AlphaFoldDB" id="A0A934U5B4"/>
<dbReference type="GO" id="GO:0006006">
    <property type="term" value="P:glucose metabolic process"/>
    <property type="evidence" value="ECO:0007669"/>
    <property type="project" value="TreeGrafter"/>
</dbReference>
<keyword evidence="2" id="KW-1185">Reference proteome</keyword>
<evidence type="ECO:0000313" key="2">
    <source>
        <dbReference type="Proteomes" id="UP000655868"/>
    </source>
</evidence>
<dbReference type="Gene3D" id="2.70.98.10">
    <property type="match status" value="1"/>
</dbReference>
<reference evidence="1" key="1">
    <citation type="submission" date="2020-12" db="EMBL/GenBank/DDBJ databases">
        <title>Antrihabitans popcorni sp. nov. and Antrihabitans auranticaus sp. nov., isolated from a larva cave.</title>
        <authorList>
            <person name="Lee S.D."/>
            <person name="Kim I.S."/>
        </authorList>
    </citation>
    <scope>NUCLEOTIDE SEQUENCE</scope>
    <source>
        <strain evidence="1">YC3-6</strain>
    </source>
</reference>
<gene>
    <name evidence="1" type="ORF">JGU71_17315</name>
</gene>
<accession>A0A934U5B4</accession>
<dbReference type="GO" id="GO:0030246">
    <property type="term" value="F:carbohydrate binding"/>
    <property type="evidence" value="ECO:0007669"/>
    <property type="project" value="InterPro"/>
</dbReference>